<dbReference type="Proteomes" id="UP000289482">
    <property type="component" value="Unassembled WGS sequence"/>
</dbReference>
<gene>
    <name evidence="2" type="ORF">EST54_21070</name>
</gene>
<reference evidence="2 3" key="1">
    <citation type="submission" date="2019-01" db="EMBL/GenBank/DDBJ databases">
        <title>Draft genome sequences of the type strain Streptomyces sioyaensis DSM 40032 and its novel strain, TM32, a thermotolerant antibiotics-producing actinobacterium.</title>
        <authorList>
            <person name="Nakaew N."/>
            <person name="Lumyong S."/>
            <person name="Sloan W.T."/>
            <person name="Sungthong R."/>
        </authorList>
    </citation>
    <scope>NUCLEOTIDE SEQUENCE [LARGE SCALE GENOMIC DNA]</scope>
    <source>
        <strain evidence="2 3">DSM 40032</strain>
    </source>
</reference>
<evidence type="ECO:0000256" key="1">
    <source>
        <dbReference type="SAM" id="MobiDB-lite"/>
    </source>
</evidence>
<keyword evidence="3" id="KW-1185">Reference proteome</keyword>
<sequence length="64" mass="6821">MPRTPYAPPRKTAGAPPPQTGGGRPLPNARLPLAADRSSRVSSVDLMVHSGAKWQERASFALLE</sequence>
<feature type="region of interest" description="Disordered" evidence="1">
    <location>
        <begin position="1"/>
        <end position="30"/>
    </location>
</feature>
<evidence type="ECO:0000313" key="2">
    <source>
        <dbReference type="EMBL" id="RXS64754.1"/>
    </source>
</evidence>
<proteinExistence type="predicted"/>
<name>A0A4Q1QXT1_9ACTN</name>
<comment type="caution">
    <text evidence="2">The sequence shown here is derived from an EMBL/GenBank/DDBJ whole genome shotgun (WGS) entry which is preliminary data.</text>
</comment>
<protein>
    <submittedName>
        <fullName evidence="2">Uncharacterized protein</fullName>
    </submittedName>
</protein>
<organism evidence="2 3">
    <name type="scientific">Streptomyces sioyaensis</name>
    <dbReference type="NCBI Taxonomy" id="67364"/>
    <lineage>
        <taxon>Bacteria</taxon>
        <taxon>Bacillati</taxon>
        <taxon>Actinomycetota</taxon>
        <taxon>Actinomycetes</taxon>
        <taxon>Kitasatosporales</taxon>
        <taxon>Streptomycetaceae</taxon>
        <taxon>Streptomyces</taxon>
    </lineage>
</organism>
<evidence type="ECO:0000313" key="3">
    <source>
        <dbReference type="Proteomes" id="UP000289482"/>
    </source>
</evidence>
<dbReference type="AlphaFoldDB" id="A0A4Q1QXT1"/>
<dbReference type="EMBL" id="SDIF01000063">
    <property type="protein sequence ID" value="RXS64754.1"/>
    <property type="molecule type" value="Genomic_DNA"/>
</dbReference>
<accession>A0A4Q1QXT1</accession>